<keyword evidence="1" id="KW-1003">Cell membrane</keyword>
<reference evidence="4" key="1">
    <citation type="journal article" date="2019" name="Int. J. Syst. Evol. Microbiol.">
        <title>The Global Catalogue of Microorganisms (GCM) 10K type strain sequencing project: providing services to taxonomists for standard genome sequencing and annotation.</title>
        <authorList>
            <consortium name="The Broad Institute Genomics Platform"/>
            <consortium name="The Broad Institute Genome Sequencing Center for Infectious Disease"/>
            <person name="Wu L."/>
            <person name="Ma J."/>
        </authorList>
    </citation>
    <scope>NUCLEOTIDE SEQUENCE [LARGE SCALE GENOMIC DNA]</scope>
    <source>
        <strain evidence="4">JCM 18401</strain>
    </source>
</reference>
<keyword evidence="1" id="KW-0997">Cell inner membrane</keyword>
<dbReference type="PANTHER" id="PTHR42903">
    <property type="entry name" value="INNER MEMBRANE PROTEIN YCCF"/>
    <property type="match status" value="1"/>
</dbReference>
<feature type="transmembrane region" description="Helical" evidence="1">
    <location>
        <begin position="32"/>
        <end position="50"/>
    </location>
</feature>
<keyword evidence="4" id="KW-1185">Reference proteome</keyword>
<dbReference type="EMBL" id="BAABJZ010000103">
    <property type="protein sequence ID" value="GAA4900179.1"/>
    <property type="molecule type" value="Genomic_DNA"/>
</dbReference>
<protein>
    <recommendedName>
        <fullName evidence="1">Inner membrane protein YccF</fullName>
    </recommendedName>
</protein>
<dbReference type="InterPro" id="IPR052937">
    <property type="entry name" value="Inner_membrane_protein"/>
</dbReference>
<evidence type="ECO:0000313" key="3">
    <source>
        <dbReference type="EMBL" id="GAA4900179.1"/>
    </source>
</evidence>
<keyword evidence="1" id="KW-0472">Membrane</keyword>
<organism evidence="3 4">
    <name type="scientific">Ferrimonas pelagia</name>
    <dbReference type="NCBI Taxonomy" id="1177826"/>
    <lineage>
        <taxon>Bacteria</taxon>
        <taxon>Pseudomonadati</taxon>
        <taxon>Pseudomonadota</taxon>
        <taxon>Gammaproteobacteria</taxon>
        <taxon>Alteromonadales</taxon>
        <taxon>Ferrimonadaceae</taxon>
        <taxon>Ferrimonas</taxon>
    </lineage>
</organism>
<dbReference type="InterPro" id="IPR031308">
    <property type="entry name" value="UCP028777"/>
</dbReference>
<keyword evidence="1" id="KW-1133">Transmembrane helix</keyword>
<dbReference type="PANTHER" id="PTHR42903:SF1">
    <property type="entry name" value="INNER MEMBRANE PROTEIN YCCF"/>
    <property type="match status" value="1"/>
</dbReference>
<feature type="transmembrane region" description="Helical" evidence="1">
    <location>
        <begin position="71"/>
        <end position="87"/>
    </location>
</feature>
<comment type="subcellular location">
    <subcellularLocation>
        <location evidence="1">Cell inner membrane</location>
        <topology evidence="1">Multi-pass membrane protein</topology>
    </subcellularLocation>
</comment>
<accession>A0ABP9FKN4</accession>
<feature type="transmembrane region" description="Helical" evidence="1">
    <location>
        <begin position="93"/>
        <end position="114"/>
    </location>
</feature>
<evidence type="ECO:0000256" key="1">
    <source>
        <dbReference type="PIRNR" id="PIRNR028777"/>
    </source>
</evidence>
<dbReference type="Pfam" id="PF03733">
    <property type="entry name" value="YccF"/>
    <property type="match status" value="2"/>
</dbReference>
<dbReference type="Proteomes" id="UP001499988">
    <property type="component" value="Unassembled WGS sequence"/>
</dbReference>
<sequence>MDLIRLLLNILWLLTGGLVMALGWALVGLVMAITIIGLPFARSCFVIAQLSLMPFGKDIASRRVVHRSDDMGTGVMGTLGNVIWFLLAGIWLALGHLFCAIGLIVTIIGIPFAIQHVKLAMLTVAPIGQTVVDG</sequence>
<dbReference type="NCBIfam" id="NF008741">
    <property type="entry name" value="PRK11770.1-3"/>
    <property type="match status" value="1"/>
</dbReference>
<proteinExistence type="predicted"/>
<dbReference type="NCBIfam" id="NF008740">
    <property type="entry name" value="PRK11770.1-2"/>
    <property type="match status" value="1"/>
</dbReference>
<feature type="domain" description="Inner membrane component" evidence="2">
    <location>
        <begin position="79"/>
        <end position="129"/>
    </location>
</feature>
<comment type="caution">
    <text evidence="3">The sequence shown here is derived from an EMBL/GenBank/DDBJ whole genome shotgun (WGS) entry which is preliminary data.</text>
</comment>
<dbReference type="InterPro" id="IPR005185">
    <property type="entry name" value="YccF"/>
</dbReference>
<feature type="transmembrane region" description="Helical" evidence="1">
    <location>
        <begin position="7"/>
        <end position="26"/>
    </location>
</feature>
<evidence type="ECO:0000313" key="4">
    <source>
        <dbReference type="Proteomes" id="UP001499988"/>
    </source>
</evidence>
<dbReference type="NCBIfam" id="NF008742">
    <property type="entry name" value="PRK11770.1-4"/>
    <property type="match status" value="1"/>
</dbReference>
<feature type="domain" description="Inner membrane component" evidence="2">
    <location>
        <begin position="7"/>
        <end position="57"/>
    </location>
</feature>
<gene>
    <name evidence="3" type="ORF">GCM10023333_37510</name>
</gene>
<name>A0ABP9FKN4_9GAMM</name>
<keyword evidence="1" id="KW-0812">Transmembrane</keyword>
<dbReference type="RefSeq" id="WP_345337026.1">
    <property type="nucleotide sequence ID" value="NZ_BAABJZ010000103.1"/>
</dbReference>
<dbReference type="PIRSF" id="PIRSF028777">
    <property type="entry name" value="UCP028777"/>
    <property type="match status" value="1"/>
</dbReference>
<evidence type="ECO:0000259" key="2">
    <source>
        <dbReference type="Pfam" id="PF03733"/>
    </source>
</evidence>